<dbReference type="Pfam" id="PF07690">
    <property type="entry name" value="MFS_1"/>
    <property type="match status" value="1"/>
</dbReference>
<evidence type="ECO:0000256" key="2">
    <source>
        <dbReference type="ARBA" id="ARBA00022448"/>
    </source>
</evidence>
<accession>A0A545SRQ4</accession>
<evidence type="ECO:0000256" key="4">
    <source>
        <dbReference type="ARBA" id="ARBA00022692"/>
    </source>
</evidence>
<dbReference type="RefSeq" id="WP_142929717.1">
    <property type="nucleotide sequence ID" value="NZ_ML660110.1"/>
</dbReference>
<name>A0A545SRQ4_9GAMM</name>
<dbReference type="GO" id="GO:0022857">
    <property type="term" value="F:transmembrane transporter activity"/>
    <property type="evidence" value="ECO:0007669"/>
    <property type="project" value="InterPro"/>
</dbReference>
<organism evidence="8 9">
    <name type="scientific">Exilibacterium tricleocarpae</name>
    <dbReference type="NCBI Taxonomy" id="2591008"/>
    <lineage>
        <taxon>Bacteria</taxon>
        <taxon>Pseudomonadati</taxon>
        <taxon>Pseudomonadota</taxon>
        <taxon>Gammaproteobacteria</taxon>
        <taxon>Cellvibrionales</taxon>
        <taxon>Cellvibrionaceae</taxon>
        <taxon>Exilibacterium</taxon>
    </lineage>
</organism>
<keyword evidence="3" id="KW-1003">Cell membrane</keyword>
<keyword evidence="4 7" id="KW-0812">Transmembrane</keyword>
<feature type="transmembrane region" description="Helical" evidence="7">
    <location>
        <begin position="136"/>
        <end position="159"/>
    </location>
</feature>
<dbReference type="InterPro" id="IPR011701">
    <property type="entry name" value="MFS"/>
</dbReference>
<comment type="caution">
    <text evidence="8">The sequence shown here is derived from an EMBL/GenBank/DDBJ whole genome shotgun (WGS) entry which is preliminary data.</text>
</comment>
<dbReference type="AlphaFoldDB" id="A0A545SRQ4"/>
<feature type="transmembrane region" description="Helical" evidence="7">
    <location>
        <begin position="340"/>
        <end position="364"/>
    </location>
</feature>
<feature type="transmembrane region" description="Helical" evidence="7">
    <location>
        <begin position="102"/>
        <end position="124"/>
    </location>
</feature>
<feature type="transmembrane region" description="Helical" evidence="7">
    <location>
        <begin position="370"/>
        <end position="391"/>
    </location>
</feature>
<feature type="transmembrane region" description="Helical" evidence="7">
    <location>
        <begin position="54"/>
        <end position="72"/>
    </location>
</feature>
<proteinExistence type="predicted"/>
<feature type="transmembrane region" description="Helical" evidence="7">
    <location>
        <begin position="248"/>
        <end position="269"/>
    </location>
</feature>
<dbReference type="InterPro" id="IPR036259">
    <property type="entry name" value="MFS_trans_sf"/>
</dbReference>
<comment type="subcellular location">
    <subcellularLocation>
        <location evidence="1">Cell membrane</location>
        <topology evidence="1">Multi-pass membrane protein</topology>
    </subcellularLocation>
</comment>
<keyword evidence="5 7" id="KW-1133">Transmembrane helix</keyword>
<feature type="transmembrane region" description="Helical" evidence="7">
    <location>
        <begin position="207"/>
        <end position="228"/>
    </location>
</feature>
<feature type="transmembrane region" description="Helical" evidence="7">
    <location>
        <begin position="79"/>
        <end position="96"/>
    </location>
</feature>
<evidence type="ECO:0000256" key="1">
    <source>
        <dbReference type="ARBA" id="ARBA00004651"/>
    </source>
</evidence>
<evidence type="ECO:0000313" key="8">
    <source>
        <dbReference type="EMBL" id="TQV67661.1"/>
    </source>
</evidence>
<feature type="transmembrane region" description="Helical" evidence="7">
    <location>
        <begin position="165"/>
        <end position="186"/>
    </location>
</feature>
<evidence type="ECO:0000256" key="6">
    <source>
        <dbReference type="ARBA" id="ARBA00023136"/>
    </source>
</evidence>
<dbReference type="InterPro" id="IPR050171">
    <property type="entry name" value="MFS_Transporters"/>
</dbReference>
<keyword evidence="2" id="KW-0813">Transport</keyword>
<feature type="transmembrane region" description="Helical" evidence="7">
    <location>
        <begin position="303"/>
        <end position="319"/>
    </location>
</feature>
<keyword evidence="6 7" id="KW-0472">Membrane</keyword>
<feature type="transmembrane region" description="Helical" evidence="7">
    <location>
        <begin position="12"/>
        <end position="34"/>
    </location>
</feature>
<dbReference type="SUPFAM" id="SSF103473">
    <property type="entry name" value="MFS general substrate transporter"/>
    <property type="match status" value="1"/>
</dbReference>
<evidence type="ECO:0000256" key="3">
    <source>
        <dbReference type="ARBA" id="ARBA00022475"/>
    </source>
</evidence>
<reference evidence="8 9" key="1">
    <citation type="submission" date="2019-06" db="EMBL/GenBank/DDBJ databases">
        <title>Whole genome sequence for Cellvibrionaceae sp. R142.</title>
        <authorList>
            <person name="Wang G."/>
        </authorList>
    </citation>
    <scope>NUCLEOTIDE SEQUENCE [LARGE SCALE GENOMIC DNA]</scope>
    <source>
        <strain evidence="8 9">R142</strain>
    </source>
</reference>
<dbReference type="EMBL" id="VHSG01000034">
    <property type="protein sequence ID" value="TQV67661.1"/>
    <property type="molecule type" value="Genomic_DNA"/>
</dbReference>
<evidence type="ECO:0000313" key="9">
    <source>
        <dbReference type="Proteomes" id="UP000319732"/>
    </source>
</evidence>
<sequence>MATYSKSKFSKIEWSFTLICFVCTFIYVMIVPFAPRYLSEIYNVSDVEITRHFGLIYFLGTASTVVLGILIDKYDIYKILLVSSLVFVFFPVTVVLDLNYHFILLTIFLVFSAKNAIYLSIVYFIFKSYEQHESNFFNSIIYAVSNLAMFFTPMLHVFIGSDLFYVVSIVTILTLLLCFLIVKGFSDRSTFPSGKSTATTVDQNERIHMALPKGVVTIIGIGLCYSLIYNNLYVTIPLNTPDAKIFDFSVYPILLSINGLLVFFLQFLYIKLNRVYDQSTVLGIGVLLLFACFPFLFYQKSAIYLISFILVFTVAEALIEPAKTALLNRFSTKRSRGFNNALSIGTGCVSGLGIYVSGLIINSYGFDGGVVFWMLISLMMSILALFCINLVNQERRVNYET</sequence>
<dbReference type="PANTHER" id="PTHR23517">
    <property type="entry name" value="RESISTANCE PROTEIN MDTM, PUTATIVE-RELATED-RELATED"/>
    <property type="match status" value="1"/>
</dbReference>
<protein>
    <submittedName>
        <fullName evidence="8">MFS transporter</fullName>
    </submittedName>
</protein>
<evidence type="ECO:0000256" key="7">
    <source>
        <dbReference type="SAM" id="Phobius"/>
    </source>
</evidence>
<dbReference type="Gene3D" id="1.20.1250.20">
    <property type="entry name" value="MFS general substrate transporter like domains"/>
    <property type="match status" value="2"/>
</dbReference>
<dbReference type="Proteomes" id="UP000319732">
    <property type="component" value="Unassembled WGS sequence"/>
</dbReference>
<keyword evidence="9" id="KW-1185">Reference proteome</keyword>
<dbReference type="GO" id="GO:0005886">
    <property type="term" value="C:plasma membrane"/>
    <property type="evidence" value="ECO:0007669"/>
    <property type="project" value="UniProtKB-SubCell"/>
</dbReference>
<evidence type="ECO:0000256" key="5">
    <source>
        <dbReference type="ARBA" id="ARBA00022989"/>
    </source>
</evidence>
<feature type="transmembrane region" description="Helical" evidence="7">
    <location>
        <begin position="281"/>
        <end position="297"/>
    </location>
</feature>
<gene>
    <name evidence="8" type="ORF">FKG94_25135</name>
</gene>
<dbReference type="PANTHER" id="PTHR23517:SF3">
    <property type="entry name" value="INTEGRAL MEMBRANE TRANSPORT PROTEIN"/>
    <property type="match status" value="1"/>
</dbReference>